<sequence length="627" mass="68687">MSDDGPDLTAILDNLFIGNLAAAKTLHERPELGITHVLSVCPDYPEAESARQGANAAEDAACPTVWHPAHRCLSVEDSEYEDILSHLPSAIAFIKGALDPPQSFEKHDGQQTQVQGRHSKQESDLGLQEASDAVPRQKHRVLVHCVMGISRSTAVVCAYPLILMPTDEGRPRVHPNYGFRRQLQIFGDCGYFADYHAPIRTHPAYASWQRKKKREIIKYLSRLEDIVEIKLDDEKDPGVSLTDDFPTDQLEASSLLSEVGATHLLTIAPATLPSSLIPPLGALRARRPSGLVSPFFSPAPGTMTPPDSTSPSPLSSRSSSFSNTSRLSSPATSILSLLSLLPPSKLRLEVSSSDSDEESENELETMTEPDYLTLAGVEYHHITIKDSDQSGLLLRLNEAVCFIQHALDEDGSESEQDLNPGIRNNDRRKHVLIHCSIESRACAVAFLEKALPLFNPTKSFVTLLELFHDCDFNPTLDHPRFQAWLSGSSKPRISPSKLSSSISDDTNGVTKPNHHPTAAQWKESDIECEDSVCLHYKLATPMRSGSFSNAYMQQLSNERSSRRPPVANGSTSRPAGSTDGLDIGALLQRFQGVGDPDFTFDVEAFRGALHGIVADTEKKMGRSRTAS</sequence>
<dbReference type="OrthoDB" id="2017893at2759"/>
<dbReference type="InterPro" id="IPR029021">
    <property type="entry name" value="Prot-tyrosine_phosphatase-like"/>
</dbReference>
<name>A0A9Q5HWS1_SANBA</name>
<feature type="region of interest" description="Disordered" evidence="5">
    <location>
        <begin position="554"/>
        <end position="580"/>
    </location>
</feature>
<comment type="similarity">
    <text evidence="1">Belongs to the protein-tyrosine phosphatase family. Non-receptor class dual specificity subfamily.</text>
</comment>
<dbReference type="SUPFAM" id="SSF52799">
    <property type="entry name" value="(Phosphotyrosine protein) phosphatases II"/>
    <property type="match status" value="2"/>
</dbReference>
<dbReference type="InterPro" id="IPR016130">
    <property type="entry name" value="Tyr_Pase_AS"/>
</dbReference>
<protein>
    <recommendedName>
        <fullName evidence="2">protein-tyrosine-phosphatase</fullName>
        <ecNumber evidence="2">3.1.3.48</ecNumber>
    </recommendedName>
</protein>
<feature type="domain" description="Tyrosine-protein phosphatase" evidence="6">
    <location>
        <begin position="7"/>
        <end position="189"/>
    </location>
</feature>
<dbReference type="EC" id="3.1.3.48" evidence="2"/>
<keyword evidence="4" id="KW-0904">Protein phosphatase</keyword>
<evidence type="ECO:0000256" key="1">
    <source>
        <dbReference type="ARBA" id="ARBA00008601"/>
    </source>
</evidence>
<dbReference type="SMART" id="SM00195">
    <property type="entry name" value="DSPc"/>
    <property type="match status" value="1"/>
</dbReference>
<reference evidence="7" key="1">
    <citation type="submission" date="2016-06" db="EMBL/GenBank/DDBJ databases">
        <title>Draft Genome sequence of the fungus Inonotus baumii.</title>
        <authorList>
            <person name="Zhu H."/>
            <person name="Lin W."/>
        </authorList>
    </citation>
    <scope>NUCLEOTIDE SEQUENCE</scope>
    <source>
        <strain evidence="7">821</strain>
    </source>
</reference>
<keyword evidence="3" id="KW-0378">Hydrolase</keyword>
<feature type="region of interest" description="Disordered" evidence="5">
    <location>
        <begin position="294"/>
        <end position="327"/>
    </location>
</feature>
<dbReference type="CDD" id="cd14498">
    <property type="entry name" value="DSP"/>
    <property type="match status" value="1"/>
</dbReference>
<dbReference type="PROSITE" id="PS00383">
    <property type="entry name" value="TYR_PHOSPHATASE_1"/>
    <property type="match status" value="1"/>
</dbReference>
<evidence type="ECO:0000313" key="7">
    <source>
        <dbReference type="EMBL" id="OCB87172.1"/>
    </source>
</evidence>
<proteinExistence type="inferred from homology"/>
<dbReference type="Gene3D" id="3.90.190.10">
    <property type="entry name" value="Protein tyrosine phosphatase superfamily"/>
    <property type="match status" value="2"/>
</dbReference>
<dbReference type="EMBL" id="LNZH02000194">
    <property type="protein sequence ID" value="OCB87172.1"/>
    <property type="molecule type" value="Genomic_DNA"/>
</dbReference>
<evidence type="ECO:0000256" key="3">
    <source>
        <dbReference type="ARBA" id="ARBA00022801"/>
    </source>
</evidence>
<organism evidence="7 8">
    <name type="scientific">Sanghuangporus baumii</name>
    <name type="common">Phellinus baumii</name>
    <dbReference type="NCBI Taxonomy" id="108892"/>
    <lineage>
        <taxon>Eukaryota</taxon>
        <taxon>Fungi</taxon>
        <taxon>Dikarya</taxon>
        <taxon>Basidiomycota</taxon>
        <taxon>Agaricomycotina</taxon>
        <taxon>Agaricomycetes</taxon>
        <taxon>Hymenochaetales</taxon>
        <taxon>Hymenochaetaceae</taxon>
        <taxon>Sanghuangporus</taxon>
    </lineage>
</organism>
<accession>A0A9Q5HWS1</accession>
<comment type="caution">
    <text evidence="7">The sequence shown here is derived from an EMBL/GenBank/DDBJ whole genome shotgun (WGS) entry which is preliminary data.</text>
</comment>
<evidence type="ECO:0000259" key="6">
    <source>
        <dbReference type="SMART" id="SM00195"/>
    </source>
</evidence>
<gene>
    <name evidence="7" type="ORF">A7U60_g5687</name>
</gene>
<evidence type="ECO:0000256" key="2">
    <source>
        <dbReference type="ARBA" id="ARBA00013064"/>
    </source>
</evidence>
<evidence type="ECO:0000313" key="8">
    <source>
        <dbReference type="Proteomes" id="UP000757232"/>
    </source>
</evidence>
<dbReference type="PANTHER" id="PTHR45848">
    <property type="entry name" value="DUAL SPECIFICITY PROTEIN PHOSPHATASE 12 FAMILY MEMBER"/>
    <property type="match status" value="1"/>
</dbReference>
<dbReference type="PANTHER" id="PTHR45848:SF4">
    <property type="entry name" value="DUAL SPECIFICITY PROTEIN PHOSPHATASE 12"/>
    <property type="match status" value="1"/>
</dbReference>
<keyword evidence="8" id="KW-1185">Reference proteome</keyword>
<feature type="region of interest" description="Disordered" evidence="5">
    <location>
        <begin position="488"/>
        <end position="522"/>
    </location>
</feature>
<feature type="region of interest" description="Disordered" evidence="5">
    <location>
        <begin position="102"/>
        <end position="131"/>
    </location>
</feature>
<feature type="compositionally biased region" description="Low complexity" evidence="5">
    <location>
        <begin position="488"/>
        <end position="503"/>
    </location>
</feature>
<dbReference type="GO" id="GO:0004725">
    <property type="term" value="F:protein tyrosine phosphatase activity"/>
    <property type="evidence" value="ECO:0007669"/>
    <property type="project" value="UniProtKB-EC"/>
</dbReference>
<dbReference type="InterPro" id="IPR020422">
    <property type="entry name" value="TYR_PHOSPHATASE_DUAL_dom"/>
</dbReference>
<feature type="compositionally biased region" description="Low complexity" evidence="5">
    <location>
        <begin position="305"/>
        <end position="327"/>
    </location>
</feature>
<evidence type="ECO:0000256" key="5">
    <source>
        <dbReference type="SAM" id="MobiDB-lite"/>
    </source>
</evidence>
<evidence type="ECO:0000256" key="4">
    <source>
        <dbReference type="ARBA" id="ARBA00022912"/>
    </source>
</evidence>
<dbReference type="Proteomes" id="UP000757232">
    <property type="component" value="Unassembled WGS sequence"/>
</dbReference>
<dbReference type="GO" id="GO:0008138">
    <property type="term" value="F:protein tyrosine/serine/threonine phosphatase activity"/>
    <property type="evidence" value="ECO:0007669"/>
    <property type="project" value="TreeGrafter"/>
</dbReference>
<dbReference type="AlphaFoldDB" id="A0A9Q5HWS1"/>